<dbReference type="PANTHER" id="PTHR24177">
    <property type="entry name" value="CASKIN"/>
    <property type="match status" value="1"/>
</dbReference>
<comment type="subcellular location">
    <subcellularLocation>
        <location evidence="1">Cell membrane</location>
        <topology evidence="1">Peripheral membrane protein</topology>
    </subcellularLocation>
</comment>
<evidence type="ECO:0000313" key="3">
    <source>
        <dbReference type="Proteomes" id="UP000289738"/>
    </source>
</evidence>
<comment type="caution">
    <text evidence="2">The sequence shown here is derived from an EMBL/GenBank/DDBJ whole genome shotgun (WGS) entry which is preliminary data.</text>
</comment>
<name>A0A444ZH81_ARAHY</name>
<dbReference type="Gene3D" id="1.25.40.20">
    <property type="entry name" value="Ankyrin repeat-containing domain"/>
    <property type="match status" value="1"/>
</dbReference>
<evidence type="ECO:0008006" key="4">
    <source>
        <dbReference type="Google" id="ProtNLM"/>
    </source>
</evidence>
<sequence>MTETITQPTQAIFIAAEVGNHDFLSVILSTYPDLIWELDTMGRSIIHISVLHRHASIFNLIHEVGPIKDFIVTFLDDEGNNLLHCAAKLPPPNRLNLVSGAALQMMLELSWFEVYIIPNPFHFFNYDDNKKVFDNNK</sequence>
<dbReference type="GO" id="GO:0005886">
    <property type="term" value="C:plasma membrane"/>
    <property type="evidence" value="ECO:0007669"/>
    <property type="project" value="UniProtKB-SubCell"/>
</dbReference>
<evidence type="ECO:0000256" key="1">
    <source>
        <dbReference type="ARBA" id="ARBA00004202"/>
    </source>
</evidence>
<dbReference type="Proteomes" id="UP000289738">
    <property type="component" value="Chromosome B04"/>
</dbReference>
<dbReference type="EMBL" id="SDMP01000014">
    <property type="protein sequence ID" value="RYR13560.1"/>
    <property type="molecule type" value="Genomic_DNA"/>
</dbReference>
<dbReference type="SUPFAM" id="SSF48403">
    <property type="entry name" value="Ankyrin repeat"/>
    <property type="match status" value="1"/>
</dbReference>
<dbReference type="PANTHER" id="PTHR24177:SF356">
    <property type="entry name" value="ANKYRIN REPEAT PLANT-LIKE PROTEIN"/>
    <property type="match status" value="1"/>
</dbReference>
<protein>
    <recommendedName>
        <fullName evidence="4">Ankyrin repeat-containing protein</fullName>
    </recommendedName>
</protein>
<dbReference type="AlphaFoldDB" id="A0A444ZH81"/>
<gene>
    <name evidence="2" type="ORF">Ahy_B04g070487</name>
</gene>
<accession>A0A444ZH81</accession>
<dbReference type="InterPro" id="IPR036770">
    <property type="entry name" value="Ankyrin_rpt-contain_sf"/>
</dbReference>
<reference evidence="2 3" key="1">
    <citation type="submission" date="2019-01" db="EMBL/GenBank/DDBJ databases">
        <title>Sequencing of cultivated peanut Arachis hypogaea provides insights into genome evolution and oil improvement.</title>
        <authorList>
            <person name="Chen X."/>
        </authorList>
    </citation>
    <scope>NUCLEOTIDE SEQUENCE [LARGE SCALE GENOMIC DNA]</scope>
    <source>
        <strain evidence="3">cv. Fuhuasheng</strain>
        <tissue evidence="2">Leaves</tissue>
    </source>
</reference>
<keyword evidence="3" id="KW-1185">Reference proteome</keyword>
<evidence type="ECO:0000313" key="2">
    <source>
        <dbReference type="EMBL" id="RYR13560.1"/>
    </source>
</evidence>
<proteinExistence type="predicted"/>
<organism evidence="2 3">
    <name type="scientific">Arachis hypogaea</name>
    <name type="common">Peanut</name>
    <dbReference type="NCBI Taxonomy" id="3818"/>
    <lineage>
        <taxon>Eukaryota</taxon>
        <taxon>Viridiplantae</taxon>
        <taxon>Streptophyta</taxon>
        <taxon>Embryophyta</taxon>
        <taxon>Tracheophyta</taxon>
        <taxon>Spermatophyta</taxon>
        <taxon>Magnoliopsida</taxon>
        <taxon>eudicotyledons</taxon>
        <taxon>Gunneridae</taxon>
        <taxon>Pentapetalae</taxon>
        <taxon>rosids</taxon>
        <taxon>fabids</taxon>
        <taxon>Fabales</taxon>
        <taxon>Fabaceae</taxon>
        <taxon>Papilionoideae</taxon>
        <taxon>50 kb inversion clade</taxon>
        <taxon>dalbergioids sensu lato</taxon>
        <taxon>Dalbergieae</taxon>
        <taxon>Pterocarpus clade</taxon>
        <taxon>Arachis</taxon>
    </lineage>
</organism>